<dbReference type="InterPro" id="IPR035979">
    <property type="entry name" value="RBD_domain_sf"/>
</dbReference>
<feature type="region of interest" description="Disordered" evidence="4">
    <location>
        <begin position="228"/>
        <end position="305"/>
    </location>
</feature>
<dbReference type="InterPro" id="IPR026896">
    <property type="entry name" value="CSTF_C"/>
</dbReference>
<keyword evidence="7" id="KW-1185">Reference proteome</keyword>
<dbReference type="Gene3D" id="3.30.70.330">
    <property type="match status" value="1"/>
</dbReference>
<dbReference type="OrthoDB" id="272703at2759"/>
<dbReference type="SMART" id="SM00360">
    <property type="entry name" value="RRM"/>
    <property type="match status" value="1"/>
</dbReference>
<gene>
    <name evidence="6" type="ORF">N0V87_005689</name>
</gene>
<dbReference type="PANTHER" id="PTHR45735">
    <property type="entry name" value="CLEAVAGE STIMULATION FACTOR SUBUNIT 2"/>
    <property type="match status" value="1"/>
</dbReference>
<dbReference type="GO" id="GO:0005847">
    <property type="term" value="C:mRNA cleavage and polyadenylation specificity factor complex"/>
    <property type="evidence" value="ECO:0007669"/>
    <property type="project" value="TreeGrafter"/>
</dbReference>
<evidence type="ECO:0000256" key="2">
    <source>
        <dbReference type="ARBA" id="ARBA00023242"/>
    </source>
</evidence>
<dbReference type="Pfam" id="PF14327">
    <property type="entry name" value="CSTF2_hinge"/>
    <property type="match status" value="1"/>
</dbReference>
<dbReference type="Pfam" id="PF14304">
    <property type="entry name" value="CSTF_C"/>
    <property type="match status" value="1"/>
</dbReference>
<dbReference type="PANTHER" id="PTHR45735:SF2">
    <property type="entry name" value="CLEAVAGE STIMULATION FACTOR SUBUNIT 2"/>
    <property type="match status" value="1"/>
</dbReference>
<accession>A0A9W9BZK4</accession>
<dbReference type="InterPro" id="IPR038192">
    <property type="entry name" value="CSTF_C_sf"/>
</dbReference>
<dbReference type="Pfam" id="PF00076">
    <property type="entry name" value="RRM_1"/>
    <property type="match status" value="1"/>
</dbReference>
<evidence type="ECO:0000313" key="7">
    <source>
        <dbReference type="Proteomes" id="UP001140562"/>
    </source>
</evidence>
<keyword evidence="2" id="KW-0539">Nucleus</keyword>
<dbReference type="EMBL" id="JAPEUV010000053">
    <property type="protein sequence ID" value="KAJ4336108.1"/>
    <property type="molecule type" value="Genomic_DNA"/>
</dbReference>
<proteinExistence type="predicted"/>
<evidence type="ECO:0000259" key="5">
    <source>
        <dbReference type="PROSITE" id="PS50102"/>
    </source>
</evidence>
<evidence type="ECO:0000256" key="4">
    <source>
        <dbReference type="SAM" id="MobiDB-lite"/>
    </source>
</evidence>
<dbReference type="PRINTS" id="PR01217">
    <property type="entry name" value="PRICHEXTENSN"/>
</dbReference>
<dbReference type="SUPFAM" id="SSF54928">
    <property type="entry name" value="RNA-binding domain, RBD"/>
    <property type="match status" value="1"/>
</dbReference>
<dbReference type="InterPro" id="IPR025742">
    <property type="entry name" value="CSTF2_hinge"/>
</dbReference>
<keyword evidence="3" id="KW-0694">RNA-binding</keyword>
<dbReference type="AlphaFoldDB" id="A0A9W9BZK4"/>
<name>A0A9W9BZK4_9PLEO</name>
<dbReference type="GO" id="GO:0031124">
    <property type="term" value="P:mRNA 3'-end processing"/>
    <property type="evidence" value="ECO:0007669"/>
    <property type="project" value="InterPro"/>
</dbReference>
<dbReference type="Gene3D" id="1.10.20.70">
    <property type="entry name" value="Transcription termination and cleavage factor, C-terminal domain"/>
    <property type="match status" value="1"/>
</dbReference>
<evidence type="ECO:0000256" key="3">
    <source>
        <dbReference type="PROSITE-ProRule" id="PRU00176"/>
    </source>
</evidence>
<protein>
    <recommendedName>
        <fullName evidence="5">RRM domain-containing protein</fullName>
    </recommendedName>
</protein>
<feature type="domain" description="RRM" evidence="5">
    <location>
        <begin position="9"/>
        <end position="103"/>
    </location>
</feature>
<feature type="compositionally biased region" description="Pro residues" evidence="4">
    <location>
        <begin position="228"/>
        <end position="297"/>
    </location>
</feature>
<dbReference type="PROSITE" id="PS50102">
    <property type="entry name" value="RRM"/>
    <property type="match status" value="1"/>
</dbReference>
<feature type="region of interest" description="Disordered" evidence="4">
    <location>
        <begin position="100"/>
        <end position="154"/>
    </location>
</feature>
<feature type="compositionally biased region" description="Polar residues" evidence="4">
    <location>
        <begin position="101"/>
        <end position="115"/>
    </location>
</feature>
<comment type="subcellular location">
    <subcellularLocation>
        <location evidence="1">Nucleus</location>
    </subcellularLocation>
</comment>
<organism evidence="6 7">
    <name type="scientific">Didymella glomerata</name>
    <dbReference type="NCBI Taxonomy" id="749621"/>
    <lineage>
        <taxon>Eukaryota</taxon>
        <taxon>Fungi</taxon>
        <taxon>Dikarya</taxon>
        <taxon>Ascomycota</taxon>
        <taxon>Pezizomycotina</taxon>
        <taxon>Dothideomycetes</taxon>
        <taxon>Pleosporomycetidae</taxon>
        <taxon>Pleosporales</taxon>
        <taxon>Pleosporineae</taxon>
        <taxon>Didymellaceae</taxon>
        <taxon>Didymella</taxon>
    </lineage>
</organism>
<sequence length="342" mass="36213">MPPNDKAGRVVFIGNIPYGTGSMHSSQDVANPSLGGTEELIIETLGRVGQVLNFRLVYDKETGRPKGFGFAEFADADAAASAVRNLNDYEIMGRKLRVDWSNDNGSGDNAPSTQNAPPPMNGQPPEVAQAQAQAQPSSTLGPLPPGVDLPPNLTCPDAISRTLSTLPAPQLLDILSQMKGLVMTDPAKATELLRQAPQLAYAIFQSLLLLNLVDPSMLGALVETAPAPAAPPVQAPPQPQPTPIARPPAGYPMPPGYPPQAAPTPPAGYPMPPGYPPQAAPTPPQPYPYAQPPPQAQPAPTGNEALYKQVMDLQPEVIAQLPPDQRNQIMQLRQMLMAGQRP</sequence>
<comment type="caution">
    <text evidence="6">The sequence shown here is derived from an EMBL/GenBank/DDBJ whole genome shotgun (WGS) entry which is preliminary data.</text>
</comment>
<evidence type="ECO:0000313" key="6">
    <source>
        <dbReference type="EMBL" id="KAJ4336108.1"/>
    </source>
</evidence>
<dbReference type="Proteomes" id="UP001140562">
    <property type="component" value="Unassembled WGS sequence"/>
</dbReference>
<dbReference type="GO" id="GO:0003729">
    <property type="term" value="F:mRNA binding"/>
    <property type="evidence" value="ECO:0007669"/>
    <property type="project" value="TreeGrafter"/>
</dbReference>
<reference evidence="6" key="1">
    <citation type="submission" date="2022-10" db="EMBL/GenBank/DDBJ databases">
        <title>Tapping the CABI collections for fungal endophytes: first genome assemblies for Collariella, Neodidymelliopsis, Ascochyta clinopodiicola, Didymella pomorum, Didymosphaeria variabile, Neocosmospora piperis and Neocucurbitaria cava.</title>
        <authorList>
            <person name="Hill R."/>
        </authorList>
    </citation>
    <scope>NUCLEOTIDE SEQUENCE</scope>
    <source>
        <strain evidence="6">IMI 360193</strain>
    </source>
</reference>
<dbReference type="InterPro" id="IPR000504">
    <property type="entry name" value="RRM_dom"/>
</dbReference>
<dbReference type="Gene3D" id="1.25.40.630">
    <property type="match status" value="1"/>
</dbReference>
<dbReference type="InterPro" id="IPR012677">
    <property type="entry name" value="Nucleotide-bd_a/b_plait_sf"/>
</dbReference>
<evidence type="ECO:0000256" key="1">
    <source>
        <dbReference type="ARBA" id="ARBA00004123"/>
    </source>
</evidence>